<dbReference type="AlphaFoldDB" id="A0AAE4BR20"/>
<organism evidence="1 2">
    <name type="scientific">Aureibacter tunicatorum</name>
    <dbReference type="NCBI Taxonomy" id="866807"/>
    <lineage>
        <taxon>Bacteria</taxon>
        <taxon>Pseudomonadati</taxon>
        <taxon>Bacteroidota</taxon>
        <taxon>Cytophagia</taxon>
        <taxon>Cytophagales</taxon>
        <taxon>Persicobacteraceae</taxon>
        <taxon>Aureibacter</taxon>
    </lineage>
</organism>
<keyword evidence="2" id="KW-1185">Reference proteome</keyword>
<dbReference type="PROSITE" id="PS51257">
    <property type="entry name" value="PROKAR_LIPOPROTEIN"/>
    <property type="match status" value="1"/>
</dbReference>
<protein>
    <recommendedName>
        <fullName evidence="3">NigD-like protein</fullName>
    </recommendedName>
</protein>
<dbReference type="EMBL" id="JAVDQD010000001">
    <property type="protein sequence ID" value="MDR6238196.1"/>
    <property type="molecule type" value="Genomic_DNA"/>
</dbReference>
<evidence type="ECO:0000313" key="1">
    <source>
        <dbReference type="EMBL" id="MDR6238196.1"/>
    </source>
</evidence>
<name>A0AAE4BR20_9BACT</name>
<sequence>MRNILLLFVLILTYGCKFPENYPDEPQIALKNVSFEKDEDNVSYTAVVVDLEFTDGNGDLGLYEDETYEPYHFREISLNNEGKWIEKFGSNKNIESNFIINNRVDSVHFIRGISQDSIVVKFSSGFESRAEEFGENYYWYTLDYWHPYSDNQDKQSSTILVKNNPNSSNLFIEIYKKQNGEFSLLSFGDIQSEQFKNRFTRLDQGREGDPLEGEIQYNFDVPSIRFLVKRFDTLKVKAWIQDRALNKSNVVEGGPYILE</sequence>
<gene>
    <name evidence="1" type="ORF">HNQ88_001172</name>
</gene>
<proteinExistence type="predicted"/>
<accession>A0AAE4BR20</accession>
<evidence type="ECO:0000313" key="2">
    <source>
        <dbReference type="Proteomes" id="UP001185092"/>
    </source>
</evidence>
<evidence type="ECO:0008006" key="3">
    <source>
        <dbReference type="Google" id="ProtNLM"/>
    </source>
</evidence>
<comment type="caution">
    <text evidence="1">The sequence shown here is derived from an EMBL/GenBank/DDBJ whole genome shotgun (WGS) entry which is preliminary data.</text>
</comment>
<reference evidence="1" key="1">
    <citation type="submission" date="2023-07" db="EMBL/GenBank/DDBJ databases">
        <title>Genomic Encyclopedia of Type Strains, Phase IV (KMG-IV): sequencing the most valuable type-strain genomes for metagenomic binning, comparative biology and taxonomic classification.</title>
        <authorList>
            <person name="Goeker M."/>
        </authorList>
    </citation>
    <scope>NUCLEOTIDE SEQUENCE</scope>
    <source>
        <strain evidence="1">DSM 26174</strain>
    </source>
</reference>
<dbReference type="RefSeq" id="WP_309937666.1">
    <property type="nucleotide sequence ID" value="NZ_AP025305.1"/>
</dbReference>
<dbReference type="Proteomes" id="UP001185092">
    <property type="component" value="Unassembled WGS sequence"/>
</dbReference>